<dbReference type="Proteomes" id="UP000002700">
    <property type="component" value="Chromosome I"/>
</dbReference>
<reference evidence="1 2" key="1">
    <citation type="submission" date="2005-09" db="EMBL/GenBank/DDBJ databases">
        <authorList>
            <person name="Woods D.E."/>
            <person name="Nierman W.C."/>
        </authorList>
    </citation>
    <scope>NUCLEOTIDE SEQUENCE [LARGE SCALE GENOMIC DNA]</scope>
    <source>
        <strain evidence="1 2">1710b</strain>
    </source>
</reference>
<accession>Q3JVI9</accession>
<dbReference type="AlphaFoldDB" id="Q3JVI9"/>
<evidence type="ECO:0000313" key="2">
    <source>
        <dbReference type="Proteomes" id="UP000002700"/>
    </source>
</evidence>
<dbReference type="KEGG" id="bpm:BURPS1710b_1002"/>
<dbReference type="EMBL" id="CP000124">
    <property type="protein sequence ID" value="ABA51112.1"/>
    <property type="molecule type" value="Genomic_DNA"/>
</dbReference>
<name>Q3JVI9_BURP1</name>
<gene>
    <name evidence="1" type="ordered locus">BURPS1710b_1002</name>
</gene>
<organism evidence="1 2">
    <name type="scientific">Burkholderia pseudomallei (strain 1710b)</name>
    <dbReference type="NCBI Taxonomy" id="320372"/>
    <lineage>
        <taxon>Bacteria</taxon>
        <taxon>Pseudomonadati</taxon>
        <taxon>Pseudomonadota</taxon>
        <taxon>Betaproteobacteria</taxon>
        <taxon>Burkholderiales</taxon>
        <taxon>Burkholderiaceae</taxon>
        <taxon>Burkholderia</taxon>
        <taxon>pseudomallei group</taxon>
    </lineage>
</organism>
<evidence type="ECO:0000313" key="1">
    <source>
        <dbReference type="EMBL" id="ABA51112.1"/>
    </source>
</evidence>
<protein>
    <submittedName>
        <fullName evidence="1">Uncharacterized protein</fullName>
    </submittedName>
</protein>
<dbReference type="HOGENOM" id="CLU_693844_0_0_4"/>
<proteinExistence type="predicted"/>
<sequence length="397" mass="44437">MHARRMRPRAGARRARDERHRFARVARGREQRLEPLERRERKRRARRVMRLERAGRARRGCVAAVGQARRDAKHVGDLPRAHMARAQQRRKAARQIENRRFDADVGRAAIEHMDGIAELVAHVLRGGRAHVAEAVRRRRGDAAVPAAPRVERAQQRLRDRMRRTAQADRVLPAAHRVRNVRGALQDQRERAGPERVDQLLRVGGQRFDPITGIAARREMDDHRMVRRPPFRRVDARDGGRVLRVGAEPVDGLGRKRDELARIEPRGRVLDGLGAREGSIVRRHRALRQSSAMRNSRAHAVAPATASSRVAAVKFTWPILRPARASSLPYRCSRAVGIAATSSHGGVTGSPDTPFANHTSPSTLSIAAGECWRVLPSGSRVIARTCCSNWLVSHASTV</sequence>
<dbReference type="EnsemblBacteria" id="ABA51112">
    <property type="protein sequence ID" value="ABA51112"/>
    <property type="gene ID" value="BURPS1710b_1002"/>
</dbReference>